<protein>
    <submittedName>
        <fullName evidence="2">Uncharacterized protein</fullName>
    </submittedName>
</protein>
<evidence type="ECO:0000313" key="2">
    <source>
        <dbReference type="EMBL" id="CAE0789957.1"/>
    </source>
</evidence>
<name>A0A7S4FE40_9EUGL</name>
<accession>A0A7S4FE40</accession>
<feature type="region of interest" description="Disordered" evidence="1">
    <location>
        <begin position="147"/>
        <end position="169"/>
    </location>
</feature>
<proteinExistence type="predicted"/>
<dbReference type="EMBL" id="HBJA01003336">
    <property type="protein sequence ID" value="CAE0789957.1"/>
    <property type="molecule type" value="Transcribed_RNA"/>
</dbReference>
<organism evidence="2">
    <name type="scientific">Eutreptiella gymnastica</name>
    <dbReference type="NCBI Taxonomy" id="73025"/>
    <lineage>
        <taxon>Eukaryota</taxon>
        <taxon>Discoba</taxon>
        <taxon>Euglenozoa</taxon>
        <taxon>Euglenida</taxon>
        <taxon>Spirocuta</taxon>
        <taxon>Euglenophyceae</taxon>
        <taxon>Eutreptiales</taxon>
        <taxon>Eutreptiaceae</taxon>
        <taxon>Eutreptiella</taxon>
    </lineage>
</organism>
<feature type="region of interest" description="Disordered" evidence="1">
    <location>
        <begin position="43"/>
        <end position="80"/>
    </location>
</feature>
<gene>
    <name evidence="2" type="ORF">EGYM00163_LOCUS1071</name>
</gene>
<evidence type="ECO:0000256" key="1">
    <source>
        <dbReference type="SAM" id="MobiDB-lite"/>
    </source>
</evidence>
<dbReference type="AlphaFoldDB" id="A0A7S4FE40"/>
<sequence length="192" mass="21476">MRCKSVDWDRRCGVQYVVTVVQTWHLYRPRILVAWSTNGASLSSTKQSYKDGGPTRPANASAKDTIPFTSNITPHLPPRQSRIPVPQYAMHWEKAIKRLKGFLLLTAPAAGQAEEGSKNGNAFSSMRLGLDKGRLPCRRRNRMLAVEGRSQEAPHGAPHTRHRTAHSSWHPDHCTTMIWMQLVTSQGLGKAD</sequence>
<reference evidence="2" key="1">
    <citation type="submission" date="2021-01" db="EMBL/GenBank/DDBJ databases">
        <authorList>
            <person name="Corre E."/>
            <person name="Pelletier E."/>
            <person name="Niang G."/>
            <person name="Scheremetjew M."/>
            <person name="Finn R."/>
            <person name="Kale V."/>
            <person name="Holt S."/>
            <person name="Cochrane G."/>
            <person name="Meng A."/>
            <person name="Brown T."/>
            <person name="Cohen L."/>
        </authorList>
    </citation>
    <scope>NUCLEOTIDE SEQUENCE</scope>
    <source>
        <strain evidence="2">CCMP1594</strain>
    </source>
</reference>